<keyword evidence="4" id="KW-1185">Reference proteome</keyword>
<sequence>MAPGILTTDNSSAPQPPGETITFHAGKGKGTGVRHFVPGGKPTLTSIPTVDFNLATSPHLSERQSVAAAVGGAFTETGFMYAVSHGIPPSQLSNAPQQAVRDFFALPAADKMAIHINNSPAIRGYEAGAAFKCADDPWEPEQRAPRQTSTPPSRTTYPPNAVGKPPNQWPDAVSAFARAVLRMVALALNQDEAYFYHMRRFPMAAGLRALRVSARGT</sequence>
<feature type="compositionally biased region" description="Low complexity" evidence="1">
    <location>
        <begin position="145"/>
        <end position="159"/>
    </location>
</feature>
<evidence type="ECO:0000256" key="1">
    <source>
        <dbReference type="SAM" id="MobiDB-lite"/>
    </source>
</evidence>
<reference evidence="3 4" key="1">
    <citation type="submission" date="2024-04" db="EMBL/GenBank/DDBJ databases">
        <title>Phyllosticta paracitricarpa is synonymous to the EU quarantine fungus P. citricarpa based on phylogenomic analyses.</title>
        <authorList>
            <consortium name="Lawrence Berkeley National Laboratory"/>
            <person name="Van Ingen-Buijs V.A."/>
            <person name="Van Westerhoven A.C."/>
            <person name="Haridas S."/>
            <person name="Skiadas P."/>
            <person name="Martin F."/>
            <person name="Groenewald J.Z."/>
            <person name="Crous P.W."/>
            <person name="Seidl M.F."/>
        </authorList>
    </citation>
    <scope>NUCLEOTIDE SEQUENCE [LARGE SCALE GENOMIC DNA]</scope>
    <source>
        <strain evidence="3 4">CBS 123371</strain>
    </source>
</reference>
<dbReference type="SUPFAM" id="SSF51197">
    <property type="entry name" value="Clavaminate synthase-like"/>
    <property type="match status" value="1"/>
</dbReference>
<accession>A0ABR1KUK4</accession>
<evidence type="ECO:0000313" key="3">
    <source>
        <dbReference type="EMBL" id="KAK7521863.1"/>
    </source>
</evidence>
<feature type="domain" description="Non-haem dioxygenase N-terminal" evidence="2">
    <location>
        <begin position="47"/>
        <end position="171"/>
    </location>
</feature>
<dbReference type="InterPro" id="IPR027443">
    <property type="entry name" value="IPNS-like_sf"/>
</dbReference>
<dbReference type="EMBL" id="JBBPHU010000002">
    <property type="protein sequence ID" value="KAK7521863.1"/>
    <property type="molecule type" value="Genomic_DNA"/>
</dbReference>
<organism evidence="3 4">
    <name type="scientific">Phyllosticta citriasiana</name>
    <dbReference type="NCBI Taxonomy" id="595635"/>
    <lineage>
        <taxon>Eukaryota</taxon>
        <taxon>Fungi</taxon>
        <taxon>Dikarya</taxon>
        <taxon>Ascomycota</taxon>
        <taxon>Pezizomycotina</taxon>
        <taxon>Dothideomycetes</taxon>
        <taxon>Dothideomycetes incertae sedis</taxon>
        <taxon>Botryosphaeriales</taxon>
        <taxon>Phyllostictaceae</taxon>
        <taxon>Phyllosticta</taxon>
    </lineage>
</organism>
<dbReference type="InterPro" id="IPR026992">
    <property type="entry name" value="DIOX_N"/>
</dbReference>
<evidence type="ECO:0000259" key="2">
    <source>
        <dbReference type="Pfam" id="PF14226"/>
    </source>
</evidence>
<proteinExistence type="predicted"/>
<comment type="caution">
    <text evidence="3">The sequence shown here is derived from an EMBL/GenBank/DDBJ whole genome shotgun (WGS) entry which is preliminary data.</text>
</comment>
<evidence type="ECO:0000313" key="4">
    <source>
        <dbReference type="Proteomes" id="UP001363622"/>
    </source>
</evidence>
<dbReference type="Gene3D" id="2.60.120.330">
    <property type="entry name" value="B-lactam Antibiotic, Isopenicillin N Synthase, Chain"/>
    <property type="match status" value="1"/>
</dbReference>
<dbReference type="Proteomes" id="UP001363622">
    <property type="component" value="Unassembled WGS sequence"/>
</dbReference>
<gene>
    <name evidence="3" type="ORF">IWZ03DRAFT_412045</name>
</gene>
<dbReference type="Pfam" id="PF14226">
    <property type="entry name" value="DIOX_N"/>
    <property type="match status" value="1"/>
</dbReference>
<name>A0ABR1KUK4_9PEZI</name>
<feature type="region of interest" description="Disordered" evidence="1">
    <location>
        <begin position="137"/>
        <end position="168"/>
    </location>
</feature>
<protein>
    <recommendedName>
        <fullName evidence="2">Non-haem dioxygenase N-terminal domain-containing protein</fullName>
    </recommendedName>
</protein>